<dbReference type="AlphaFoldDB" id="A0ABC8U069"/>
<keyword evidence="2" id="KW-1185">Reference proteome</keyword>
<sequence>MLEYCSRFILVEVLCYLAPLCTKNISLFWQDADWVISSTNAFAKQYELYTSDDEHAVLLHRLQQIPQLHYPIEAIQSIPFSDSKFQILEAQKAELRCLLPRTCRRSTPQTKSNNKCTDRRVFPEDFLTALRTIGMQEDELCQVSSLLKEGHQFRIIEVEFTYDRLIMHIVRPINEEVKIE</sequence>
<dbReference type="EMBL" id="CAUOFW020006168">
    <property type="protein sequence ID" value="CAK9173234.1"/>
    <property type="molecule type" value="Genomic_DNA"/>
</dbReference>
<evidence type="ECO:0000313" key="2">
    <source>
        <dbReference type="Proteomes" id="UP001642360"/>
    </source>
</evidence>
<dbReference type="Proteomes" id="UP001642360">
    <property type="component" value="Unassembled WGS sequence"/>
</dbReference>
<accession>A0ABC8U069</accession>
<comment type="caution">
    <text evidence="1">The sequence shown here is derived from an EMBL/GenBank/DDBJ whole genome shotgun (WGS) entry which is preliminary data.</text>
</comment>
<organism evidence="1 2">
    <name type="scientific">Ilex paraguariensis</name>
    <name type="common">yerba mate</name>
    <dbReference type="NCBI Taxonomy" id="185542"/>
    <lineage>
        <taxon>Eukaryota</taxon>
        <taxon>Viridiplantae</taxon>
        <taxon>Streptophyta</taxon>
        <taxon>Embryophyta</taxon>
        <taxon>Tracheophyta</taxon>
        <taxon>Spermatophyta</taxon>
        <taxon>Magnoliopsida</taxon>
        <taxon>eudicotyledons</taxon>
        <taxon>Gunneridae</taxon>
        <taxon>Pentapetalae</taxon>
        <taxon>asterids</taxon>
        <taxon>campanulids</taxon>
        <taxon>Aquifoliales</taxon>
        <taxon>Aquifoliaceae</taxon>
        <taxon>Ilex</taxon>
    </lineage>
</organism>
<proteinExistence type="predicted"/>
<gene>
    <name evidence="1" type="ORF">ILEXP_LOCUS42972</name>
</gene>
<reference evidence="1 2" key="1">
    <citation type="submission" date="2024-02" db="EMBL/GenBank/DDBJ databases">
        <authorList>
            <person name="Vignale AGUSTIN F."/>
            <person name="Sosa J E."/>
            <person name="Modenutti C."/>
        </authorList>
    </citation>
    <scope>NUCLEOTIDE SEQUENCE [LARGE SCALE GENOMIC DNA]</scope>
</reference>
<protein>
    <submittedName>
        <fullName evidence="1">Uncharacterized protein</fullName>
    </submittedName>
</protein>
<name>A0ABC8U069_9AQUA</name>
<evidence type="ECO:0000313" key="1">
    <source>
        <dbReference type="EMBL" id="CAK9173234.1"/>
    </source>
</evidence>